<comment type="function">
    <text evidence="3">Essential component of the cytosolic iron-sulfur (Fe/S) protein assembly machinery. Required for the maturation of extramitochondrial Fe/S proteins.</text>
</comment>
<sequence length="447" mass="48557">MAPSSDTPQPQPLTLSPLPVFSPDLYERAWCSIPHPTLPLLATAHAKNVTIFSLATMTKHSVLSGGHSRSIRSLTWKPNLGPAALCLATGSFDSTAGLWRWEDAATSDGPLEREVTRSSSFGAAAADDDDHDDKEWEFTLVLEGHDSEIKSVQFSPSGVYLATCSRDKTVWIWEDIGASEGDDEWETVAVLNEHEADVKAVAWCPDVPGRNARRAYSADVLASASYDNTVRIWREDADGEWVCVAVLDAHEATVWGLQWEARPRTHDRFPRLLTFSADCTVRIWELREDDALAGDNSDTATGGFGAGLGSIPNTMRQALRETWSCTAVLPRAHTREIYAATWSAQTGRVATTGGDGRVVVYEEVGEEMETVATATAAAESAEEPGAGRWRVVGSVDQAHGAYEVNHVTWSRRFDRAAVEAGSVQEMLVTTGDDGIVRPWAVESTVAA</sequence>
<dbReference type="InterPro" id="IPR001680">
    <property type="entry name" value="WD40_rpt"/>
</dbReference>
<keyword evidence="2" id="KW-0677">Repeat</keyword>
<dbReference type="SUPFAM" id="SSF50978">
    <property type="entry name" value="WD40 repeat-like"/>
    <property type="match status" value="1"/>
</dbReference>
<keyword evidence="1 4" id="KW-0853">WD repeat</keyword>
<evidence type="ECO:0000256" key="3">
    <source>
        <dbReference type="HAMAP-Rule" id="MF_03037"/>
    </source>
</evidence>
<keyword evidence="6" id="KW-1185">Reference proteome</keyword>
<dbReference type="Gene3D" id="2.130.10.10">
    <property type="entry name" value="YVTN repeat-like/Quinoprotein amine dehydrogenase"/>
    <property type="match status" value="1"/>
</dbReference>
<dbReference type="EMBL" id="LAEV01000782">
    <property type="protein sequence ID" value="KKA29559.1"/>
    <property type="molecule type" value="Genomic_DNA"/>
</dbReference>
<feature type="repeat" description="WD" evidence="4">
    <location>
        <begin position="191"/>
        <end position="233"/>
    </location>
</feature>
<dbReference type="GO" id="GO:0097361">
    <property type="term" value="C:cytosolic [4Fe-4S] assembly targeting complex"/>
    <property type="evidence" value="ECO:0007669"/>
    <property type="project" value="InterPro"/>
</dbReference>
<comment type="caution">
    <text evidence="5">The sequence shown here is derived from an EMBL/GenBank/DDBJ whole genome shotgun (WGS) entry which is preliminary data.</text>
</comment>
<proteinExistence type="inferred from homology"/>
<organism evidence="5 6">
    <name type="scientific">Thielaviopsis punctulata</name>
    <dbReference type="NCBI Taxonomy" id="72032"/>
    <lineage>
        <taxon>Eukaryota</taxon>
        <taxon>Fungi</taxon>
        <taxon>Dikarya</taxon>
        <taxon>Ascomycota</taxon>
        <taxon>Pezizomycotina</taxon>
        <taxon>Sordariomycetes</taxon>
        <taxon>Hypocreomycetidae</taxon>
        <taxon>Microascales</taxon>
        <taxon>Ceratocystidaceae</taxon>
        <taxon>Thielaviopsis</taxon>
    </lineage>
</organism>
<dbReference type="PROSITE" id="PS50294">
    <property type="entry name" value="WD_REPEATS_REGION"/>
    <property type="match status" value="1"/>
</dbReference>
<feature type="repeat" description="WD" evidence="4">
    <location>
        <begin position="142"/>
        <end position="174"/>
    </location>
</feature>
<dbReference type="PANTHER" id="PTHR19920:SF0">
    <property type="entry name" value="CYTOSOLIC IRON-SULFUR PROTEIN ASSEMBLY PROTEIN CIAO1-RELATED"/>
    <property type="match status" value="1"/>
</dbReference>
<dbReference type="PROSITE" id="PS50082">
    <property type="entry name" value="WD_REPEATS_2"/>
    <property type="match status" value="2"/>
</dbReference>
<dbReference type="SMART" id="SM00320">
    <property type="entry name" value="WD40"/>
    <property type="match status" value="6"/>
</dbReference>
<dbReference type="GO" id="GO:0016226">
    <property type="term" value="P:iron-sulfur cluster assembly"/>
    <property type="evidence" value="ECO:0007669"/>
    <property type="project" value="UniProtKB-UniRule"/>
</dbReference>
<dbReference type="InterPro" id="IPR028608">
    <property type="entry name" value="CIAO1/Cia1"/>
</dbReference>
<evidence type="ECO:0000256" key="1">
    <source>
        <dbReference type="ARBA" id="ARBA00022574"/>
    </source>
</evidence>
<dbReference type="Proteomes" id="UP000033483">
    <property type="component" value="Unassembled WGS sequence"/>
</dbReference>
<dbReference type="PRINTS" id="PR00320">
    <property type="entry name" value="GPROTEINBRPT"/>
</dbReference>
<reference evidence="5 6" key="1">
    <citation type="submission" date="2015-03" db="EMBL/GenBank/DDBJ databases">
        <authorList>
            <person name="Radwan O."/>
            <person name="Al-Naeli F.A."/>
            <person name="Rendon G.A."/>
            <person name="Fields C."/>
        </authorList>
    </citation>
    <scope>NUCLEOTIDE SEQUENCE [LARGE SCALE GENOMIC DNA]</scope>
    <source>
        <strain evidence="5">CR-DP1</strain>
    </source>
</reference>
<dbReference type="HAMAP" id="MF_03037">
    <property type="entry name" value="ciao1"/>
    <property type="match status" value="1"/>
</dbReference>
<accession>A0A0F4ZG21</accession>
<gene>
    <name evidence="3" type="primary">CIA1</name>
    <name evidence="5" type="ORF">TD95_001684</name>
</gene>
<dbReference type="InterPro" id="IPR015943">
    <property type="entry name" value="WD40/YVTN_repeat-like_dom_sf"/>
</dbReference>
<evidence type="ECO:0000313" key="6">
    <source>
        <dbReference type="Proteomes" id="UP000033483"/>
    </source>
</evidence>
<evidence type="ECO:0000256" key="4">
    <source>
        <dbReference type="PROSITE-ProRule" id="PRU00221"/>
    </source>
</evidence>
<dbReference type="OrthoDB" id="284782at2759"/>
<dbReference type="AlphaFoldDB" id="A0A0F4ZG21"/>
<dbReference type="PANTHER" id="PTHR19920">
    <property type="entry name" value="WD40 PROTEIN CIAO1"/>
    <property type="match status" value="1"/>
</dbReference>
<dbReference type="Pfam" id="PF00400">
    <property type="entry name" value="WD40"/>
    <property type="match status" value="4"/>
</dbReference>
<evidence type="ECO:0000256" key="2">
    <source>
        <dbReference type="ARBA" id="ARBA00022737"/>
    </source>
</evidence>
<name>A0A0F4ZG21_9PEZI</name>
<dbReference type="InterPro" id="IPR020472">
    <property type="entry name" value="WD40_PAC1"/>
</dbReference>
<evidence type="ECO:0000313" key="5">
    <source>
        <dbReference type="EMBL" id="KKA29559.1"/>
    </source>
</evidence>
<protein>
    <recommendedName>
        <fullName evidence="3">Probable cytosolic iron-sulfur protein assembly protein 1</fullName>
    </recommendedName>
</protein>
<dbReference type="InterPro" id="IPR036322">
    <property type="entry name" value="WD40_repeat_dom_sf"/>
</dbReference>
<comment type="similarity">
    <text evidence="3">Belongs to the WD repeat CIA1 family.</text>
</comment>